<gene>
    <name evidence="1" type="ordered locus">Rta_06320</name>
</gene>
<dbReference type="KEGG" id="rta:Rta_06320"/>
<dbReference type="PANTHER" id="PTHR39166:SF1">
    <property type="entry name" value="BLL1166 PROTEIN"/>
    <property type="match status" value="1"/>
</dbReference>
<dbReference type="AlphaFoldDB" id="F5XWU9"/>
<organism evidence="1 2">
    <name type="scientific">Ramlibacter tataouinensis (strain ATCC BAA-407 / DSM 14655 / LMG 21543 / TTB310)</name>
    <dbReference type="NCBI Taxonomy" id="365046"/>
    <lineage>
        <taxon>Bacteria</taxon>
        <taxon>Pseudomonadati</taxon>
        <taxon>Pseudomonadota</taxon>
        <taxon>Betaproteobacteria</taxon>
        <taxon>Burkholderiales</taxon>
        <taxon>Comamonadaceae</taxon>
        <taxon>Ramlibacter</taxon>
    </lineage>
</organism>
<reference evidence="2" key="1">
    <citation type="submission" date="2006-01" db="EMBL/GenBank/DDBJ databases">
        <title>Genome of the cyst-dividing bacterium Ramlibacter tataouinensis.</title>
        <authorList>
            <person name="Barakat M."/>
            <person name="Ortet P."/>
            <person name="De Luca G."/>
            <person name="Jourlin-Castelli C."/>
            <person name="Ansaldi M."/>
            <person name="Py B."/>
            <person name="Fichant G."/>
            <person name="Coutinho P."/>
            <person name="Voulhoux R."/>
            <person name="Bastien O."/>
            <person name="Roy S."/>
            <person name="Marechal E."/>
            <person name="Henrissat B."/>
            <person name="Quentin Y."/>
            <person name="Noirot P."/>
            <person name="Filloux A."/>
            <person name="Mejean V."/>
            <person name="DuBow M."/>
            <person name="Barras F."/>
            <person name="Heulin T."/>
        </authorList>
    </citation>
    <scope>NUCLEOTIDE SEQUENCE [LARGE SCALE GENOMIC DNA]</scope>
    <source>
        <strain evidence="2">ATCC BAA-407 / DSM 14655 / LMG 21543 / TTB310</strain>
    </source>
</reference>
<evidence type="ECO:0008006" key="3">
    <source>
        <dbReference type="Google" id="ProtNLM"/>
    </source>
</evidence>
<name>F5XWU9_RAMTT</name>
<evidence type="ECO:0000313" key="2">
    <source>
        <dbReference type="Proteomes" id="UP000008385"/>
    </source>
</evidence>
<dbReference type="EMBL" id="CP000245">
    <property type="protein sequence ID" value="AEG91710.1"/>
    <property type="molecule type" value="Genomic_DNA"/>
</dbReference>
<accession>F5XWU9</accession>
<dbReference type="InterPro" id="IPR009267">
    <property type="entry name" value="NTP_transf_6"/>
</dbReference>
<dbReference type="PATRIC" id="fig|365046.3.peg.647"/>
<dbReference type="Pfam" id="PF06042">
    <property type="entry name" value="NTP_transf_6"/>
    <property type="match status" value="1"/>
</dbReference>
<dbReference type="HOGENOM" id="CLU_092842_0_0_4"/>
<dbReference type="Proteomes" id="UP000008385">
    <property type="component" value="Chromosome"/>
</dbReference>
<protein>
    <recommendedName>
        <fullName evidence="3">Nucleotidyltransferase family protein</fullName>
    </recommendedName>
</protein>
<sequence length="178" mass="20287">MKPASGPGLVTPERFIADALQNRHVRAILARWERLELQDGWLVAGCLFQTVWNLLDGGPAEAGIKDYDIFYFDDSDLGEAAEVRVQDRVSCVLSDLGIVVEATNQARVHLWYEQHFGHPYPRLSDSREGIELYAPHGLDMLYQGILTPNTLTDHRLLFRRKAASYRGRWPWLKVVEPS</sequence>
<dbReference type="STRING" id="365046.Rta_06320"/>
<dbReference type="PANTHER" id="PTHR39166">
    <property type="entry name" value="BLL1166 PROTEIN"/>
    <property type="match status" value="1"/>
</dbReference>
<keyword evidence="2" id="KW-1185">Reference proteome</keyword>
<dbReference type="eggNOG" id="COG3575">
    <property type="taxonomic scope" value="Bacteria"/>
</dbReference>
<reference evidence="1 2" key="2">
    <citation type="journal article" date="2011" name="PLoS ONE">
        <title>The Cyst-Dividing Bacterium Ramlibacter tataouinensis TTB310 Genome Reveals a Well-Stocked Toolbox for Adaptation to a Desert Environment.</title>
        <authorList>
            <person name="De Luca G."/>
            <person name="Barakat M."/>
            <person name="Ortet P."/>
            <person name="Fochesato S."/>
            <person name="Jourlin-Castelli C."/>
            <person name="Ansaldi M."/>
            <person name="Py B."/>
            <person name="Fichant G."/>
            <person name="Coutinho P.M."/>
            <person name="Voulhoux R."/>
            <person name="Bastien O."/>
            <person name="Marechal E."/>
            <person name="Henrissat B."/>
            <person name="Quentin Y."/>
            <person name="Noirot P."/>
            <person name="Filloux A."/>
            <person name="Mejean V."/>
            <person name="Dubow M.S."/>
            <person name="Barras F."/>
            <person name="Barbe V."/>
            <person name="Weissenbach J."/>
            <person name="Mihalcescu I."/>
            <person name="Vermeglio A."/>
            <person name="Achouak W."/>
            <person name="Heulin T."/>
        </authorList>
    </citation>
    <scope>NUCLEOTIDE SEQUENCE [LARGE SCALE GENOMIC DNA]</scope>
    <source>
        <strain evidence="2">ATCC BAA-407 / DSM 14655 / LMG 21543 / TTB310</strain>
    </source>
</reference>
<proteinExistence type="predicted"/>
<evidence type="ECO:0000313" key="1">
    <source>
        <dbReference type="EMBL" id="AEG91710.1"/>
    </source>
</evidence>